<keyword evidence="3" id="KW-1185">Reference proteome</keyword>
<sequence length="698" mass="76714">MKERLGEILALRSVTDALHQEDMVKVLGEVTIVSDEYLPVLEFLMAPDNLTCLISSMLQEPTPTAAATAAAAREPGEPPSYEEYATAFRAHWVLCGSGFSHQLLAALSALKGEPRVLVACTLAEFNSRDNMTLEAFSRFLTAFMDQYSPQMFMSLFDTSSRQQKTFLESLLLLVFYEPLRDVMVRLCNELPGADAEPEVESLVGLALLQLSPMNPVQSLRERVHEKFHQRVASDVETVRFARMLFTCDLLTDLIHEKREGSLGFAMMLSLSESGPSVKQLIEAAVRDLCELPTLFANESYALKVLNSLLQQTQCGCVTKAAFCRATASIQDKGANGQADQPKVGEGGDPIAAACTQGSPHEDLPLIWHEFLTHLPTLLAFFSLTSPDAASLRWRFKSTHVQLVYLMLPVLNVSCTVADTLLIHNRTLDALLELILRFPKASILHCAIARLFIVALEDSPYMFGKELPAFRSPTDPLRIHLLLGGVLDYVLQTFGWTIVPEQDVIAAQNTKNTLPPPAFLDVAISLDQALTSAFAHSAQLFMGNSAFERWKVFRLVVLLPIQTLWEEQYQPPPAVDMGPSPMLAAMLYGENCHNQPQEDTPTDTKHHKERKHSTDGITAAMTPAQAVPQEGPCVAVLIPQPTVTSESSAPAVHDVPTPLAALYNEDEKRLMLKVSGSDDKVSSSPPIALVMPATVPQTT</sequence>
<organism evidence="2 3">
    <name type="scientific">Phytophthora sojae (strain P6497)</name>
    <name type="common">Soybean stem and root rot agent</name>
    <name type="synonym">Phytophthora megasperma f. sp. glycines</name>
    <dbReference type="NCBI Taxonomy" id="1094619"/>
    <lineage>
        <taxon>Eukaryota</taxon>
        <taxon>Sar</taxon>
        <taxon>Stramenopiles</taxon>
        <taxon>Oomycota</taxon>
        <taxon>Peronosporomycetes</taxon>
        <taxon>Peronosporales</taxon>
        <taxon>Peronosporaceae</taxon>
        <taxon>Phytophthora</taxon>
    </lineage>
</organism>
<proteinExistence type="predicted"/>
<dbReference type="OMA" id="RAHWVLC"/>
<evidence type="ECO:0000313" key="2">
    <source>
        <dbReference type="EMBL" id="EGZ09744.1"/>
    </source>
</evidence>
<dbReference type="EMBL" id="JH159159">
    <property type="protein sequence ID" value="EGZ09744.1"/>
    <property type="molecule type" value="Genomic_DNA"/>
</dbReference>
<reference evidence="2 3" key="1">
    <citation type="journal article" date="2006" name="Science">
        <title>Phytophthora genome sequences uncover evolutionary origins and mechanisms of pathogenesis.</title>
        <authorList>
            <person name="Tyler B.M."/>
            <person name="Tripathy S."/>
            <person name="Zhang X."/>
            <person name="Dehal P."/>
            <person name="Jiang R.H."/>
            <person name="Aerts A."/>
            <person name="Arredondo F.D."/>
            <person name="Baxter L."/>
            <person name="Bensasson D."/>
            <person name="Beynon J.L."/>
            <person name="Chapman J."/>
            <person name="Damasceno C.M."/>
            <person name="Dorrance A.E."/>
            <person name="Dou D."/>
            <person name="Dickerman A.W."/>
            <person name="Dubchak I.L."/>
            <person name="Garbelotto M."/>
            <person name="Gijzen M."/>
            <person name="Gordon S.G."/>
            <person name="Govers F."/>
            <person name="Grunwald N.J."/>
            <person name="Huang W."/>
            <person name="Ivors K.L."/>
            <person name="Jones R.W."/>
            <person name="Kamoun S."/>
            <person name="Krampis K."/>
            <person name="Lamour K.H."/>
            <person name="Lee M.K."/>
            <person name="McDonald W.H."/>
            <person name="Medina M."/>
            <person name="Meijer H.J."/>
            <person name="Nordberg E.K."/>
            <person name="Maclean D.J."/>
            <person name="Ospina-Giraldo M.D."/>
            <person name="Morris P.F."/>
            <person name="Phuntumart V."/>
            <person name="Putnam N.H."/>
            <person name="Rash S."/>
            <person name="Rose J.K."/>
            <person name="Sakihama Y."/>
            <person name="Salamov A.A."/>
            <person name="Savidor A."/>
            <person name="Scheuring C.F."/>
            <person name="Smith B.M."/>
            <person name="Sobral B.W."/>
            <person name="Terry A."/>
            <person name="Torto-Alalibo T.A."/>
            <person name="Win J."/>
            <person name="Xu Z."/>
            <person name="Zhang H."/>
            <person name="Grigoriev I.V."/>
            <person name="Rokhsar D.S."/>
            <person name="Boore J.L."/>
        </authorList>
    </citation>
    <scope>NUCLEOTIDE SEQUENCE [LARGE SCALE GENOMIC DNA]</scope>
    <source>
        <strain evidence="2 3">P6497</strain>
    </source>
</reference>
<dbReference type="RefSeq" id="XP_009534605.1">
    <property type="nucleotide sequence ID" value="XM_009536310.1"/>
</dbReference>
<dbReference type="Proteomes" id="UP000002640">
    <property type="component" value="Unassembled WGS sequence"/>
</dbReference>
<evidence type="ECO:0000256" key="1">
    <source>
        <dbReference type="SAM" id="MobiDB-lite"/>
    </source>
</evidence>
<feature type="region of interest" description="Disordered" evidence="1">
    <location>
        <begin position="674"/>
        <end position="698"/>
    </location>
</feature>
<dbReference type="GeneID" id="20660452"/>
<accession>G5A4Z5</accession>
<dbReference type="InParanoid" id="G5A4Z5"/>
<protein>
    <submittedName>
        <fullName evidence="2">Uncharacterized protein</fullName>
    </submittedName>
</protein>
<dbReference type="KEGG" id="psoj:PHYSODRAFT_521896"/>
<evidence type="ECO:0000313" key="3">
    <source>
        <dbReference type="Proteomes" id="UP000002640"/>
    </source>
</evidence>
<name>G5A4Z5_PHYSP</name>
<dbReference type="AlphaFoldDB" id="G5A4Z5"/>
<gene>
    <name evidence="2" type="ORF">PHYSODRAFT_521896</name>
</gene>